<reference evidence="2" key="1">
    <citation type="submission" date="2022-03" db="EMBL/GenBank/DDBJ databases">
        <authorList>
            <person name="Martin H S."/>
        </authorList>
    </citation>
    <scope>NUCLEOTIDE SEQUENCE</scope>
</reference>
<proteinExistence type="predicted"/>
<evidence type="ECO:0000313" key="3">
    <source>
        <dbReference type="Proteomes" id="UP000837857"/>
    </source>
</evidence>
<dbReference type="Proteomes" id="UP000837857">
    <property type="component" value="Chromosome 6"/>
</dbReference>
<dbReference type="EMBL" id="OW152818">
    <property type="protein sequence ID" value="CAH2072000.1"/>
    <property type="molecule type" value="Genomic_DNA"/>
</dbReference>
<feature type="signal peptide" evidence="1">
    <location>
        <begin position="1"/>
        <end position="16"/>
    </location>
</feature>
<gene>
    <name evidence="2" type="ORF">IPOD504_LOCUS15358</name>
</gene>
<feature type="non-terminal residue" evidence="2">
    <location>
        <position position="73"/>
    </location>
</feature>
<protein>
    <submittedName>
        <fullName evidence="2">Uncharacterized protein</fullName>
    </submittedName>
</protein>
<evidence type="ECO:0000256" key="1">
    <source>
        <dbReference type="SAM" id="SignalP"/>
    </source>
</evidence>
<accession>A0ABN8IZG4</accession>
<organism evidence="2 3">
    <name type="scientific">Iphiclides podalirius</name>
    <name type="common">scarce swallowtail</name>
    <dbReference type="NCBI Taxonomy" id="110791"/>
    <lineage>
        <taxon>Eukaryota</taxon>
        <taxon>Metazoa</taxon>
        <taxon>Ecdysozoa</taxon>
        <taxon>Arthropoda</taxon>
        <taxon>Hexapoda</taxon>
        <taxon>Insecta</taxon>
        <taxon>Pterygota</taxon>
        <taxon>Neoptera</taxon>
        <taxon>Endopterygota</taxon>
        <taxon>Lepidoptera</taxon>
        <taxon>Glossata</taxon>
        <taxon>Ditrysia</taxon>
        <taxon>Papilionoidea</taxon>
        <taxon>Papilionidae</taxon>
        <taxon>Papilioninae</taxon>
        <taxon>Iphiclides</taxon>
    </lineage>
</organism>
<keyword evidence="1" id="KW-0732">Signal</keyword>
<name>A0ABN8IZG4_9NEOP</name>
<evidence type="ECO:0000313" key="2">
    <source>
        <dbReference type="EMBL" id="CAH2072000.1"/>
    </source>
</evidence>
<sequence length="73" mass="7555">MKFIVVLLALVAVATAVGTRGRPVSLQQSGPVPIRQSSSSYCNSGYDCVAACNNSCSGPDYAMCVSNVCYCGI</sequence>
<keyword evidence="3" id="KW-1185">Reference proteome</keyword>
<feature type="chain" id="PRO_5046294694" evidence="1">
    <location>
        <begin position="17"/>
        <end position="73"/>
    </location>
</feature>